<feature type="transmembrane region" description="Helical" evidence="6">
    <location>
        <begin position="315"/>
        <end position="333"/>
    </location>
</feature>
<dbReference type="Pfam" id="PF01594">
    <property type="entry name" value="AI-2E_transport"/>
    <property type="match status" value="1"/>
</dbReference>
<protein>
    <recommendedName>
        <fullName evidence="9">Permease</fullName>
    </recommendedName>
</protein>
<comment type="subcellular location">
    <subcellularLocation>
        <location evidence="1">Membrane</location>
        <topology evidence="1">Multi-pass membrane protein</topology>
    </subcellularLocation>
</comment>
<organism evidence="7 8">
    <name type="scientific">Agrobacterium deltaense Zutra 3/1</name>
    <dbReference type="NCBI Taxonomy" id="1183427"/>
    <lineage>
        <taxon>Bacteria</taxon>
        <taxon>Pseudomonadati</taxon>
        <taxon>Pseudomonadota</taxon>
        <taxon>Alphaproteobacteria</taxon>
        <taxon>Hyphomicrobiales</taxon>
        <taxon>Rhizobiaceae</taxon>
        <taxon>Rhizobium/Agrobacterium group</taxon>
        <taxon>Agrobacterium</taxon>
    </lineage>
</organism>
<sequence length="398" mass="42807">MNENARPDKTGSLVNTAATAGTTAATALATRADPLEVPASGSRRDDARSQQPLGREALDVVVAWSVIGIFLIMLMAVIHELSLILIPVVMAIVVGMILGIAAEKLGSYGIPGFGVALILSSLVAAVMFFVINSLTEPLSLLASEGPALVERSIDRFLPYLQSLRWLNISAASFSMGSMSMESLISRSGEIISLLGANVTPAVIQGLIFLAALLMFLYSRLRLRKAIIMAFPARHQRLRTIRIIGSVEEVLGTYFATAALIYAGLGVTMVVIAYFGGLAMPLLWGLFAFLSSFVPFLGITAMTISLTVAGIITHDNIVLALLPAAIFFTIHLLMENLAFPAVVGRNMEINPFLVFVMIIFWTWMWGAAGAMLALPLSLIAMTVTRELFPSRRVVPKLPD</sequence>
<dbReference type="GO" id="GO:0055085">
    <property type="term" value="P:transmembrane transport"/>
    <property type="evidence" value="ECO:0007669"/>
    <property type="project" value="TreeGrafter"/>
</dbReference>
<keyword evidence="4 6" id="KW-1133">Transmembrane helix</keyword>
<feature type="transmembrane region" description="Helical" evidence="6">
    <location>
        <begin position="190"/>
        <end position="217"/>
    </location>
</feature>
<feature type="transmembrane region" description="Helical" evidence="6">
    <location>
        <begin position="281"/>
        <end position="303"/>
    </location>
</feature>
<dbReference type="AlphaFoldDB" id="A0A1S7PZ48"/>
<dbReference type="EMBL" id="FBWG01000015">
    <property type="protein sequence ID" value="CUX28819.1"/>
    <property type="molecule type" value="Genomic_DNA"/>
</dbReference>
<accession>A0A1S7PZ48</accession>
<evidence type="ECO:0000256" key="1">
    <source>
        <dbReference type="ARBA" id="ARBA00004141"/>
    </source>
</evidence>
<evidence type="ECO:0008006" key="9">
    <source>
        <dbReference type="Google" id="ProtNLM"/>
    </source>
</evidence>
<dbReference type="RefSeq" id="WP_080817409.1">
    <property type="nucleotide sequence ID" value="NZ_LT009748.1"/>
</dbReference>
<dbReference type="GO" id="GO:0016020">
    <property type="term" value="C:membrane"/>
    <property type="evidence" value="ECO:0007669"/>
    <property type="project" value="UniProtKB-SubCell"/>
</dbReference>
<evidence type="ECO:0000256" key="6">
    <source>
        <dbReference type="SAM" id="Phobius"/>
    </source>
</evidence>
<feature type="transmembrane region" description="Helical" evidence="6">
    <location>
        <begin position="353"/>
        <end position="382"/>
    </location>
</feature>
<evidence type="ECO:0000313" key="7">
    <source>
        <dbReference type="EMBL" id="CUX28819.1"/>
    </source>
</evidence>
<comment type="similarity">
    <text evidence="2">Belongs to the autoinducer-2 exporter (AI-2E) (TC 2.A.86) family.</text>
</comment>
<proteinExistence type="inferred from homology"/>
<reference evidence="7 8" key="1">
    <citation type="submission" date="2016-01" db="EMBL/GenBank/DDBJ databases">
        <authorList>
            <person name="Oliw E.H."/>
        </authorList>
    </citation>
    <scope>NUCLEOTIDE SEQUENCE [LARGE SCALE GENOMIC DNA]</scope>
    <source>
        <strain evidence="7 8">Zutra 3-1</strain>
    </source>
</reference>
<feature type="transmembrane region" description="Helical" evidence="6">
    <location>
        <begin position="57"/>
        <end position="78"/>
    </location>
</feature>
<feature type="transmembrane region" description="Helical" evidence="6">
    <location>
        <begin position="250"/>
        <end position="275"/>
    </location>
</feature>
<feature type="transmembrane region" description="Helical" evidence="6">
    <location>
        <begin position="108"/>
        <end position="131"/>
    </location>
</feature>
<dbReference type="PANTHER" id="PTHR21716">
    <property type="entry name" value="TRANSMEMBRANE PROTEIN"/>
    <property type="match status" value="1"/>
</dbReference>
<gene>
    <name evidence="7" type="ORF">AGR7C_Cc220022</name>
</gene>
<evidence type="ECO:0000313" key="8">
    <source>
        <dbReference type="Proteomes" id="UP000191987"/>
    </source>
</evidence>
<evidence type="ECO:0000256" key="2">
    <source>
        <dbReference type="ARBA" id="ARBA00009773"/>
    </source>
</evidence>
<feature type="transmembrane region" description="Helical" evidence="6">
    <location>
        <begin position="84"/>
        <end position="101"/>
    </location>
</feature>
<dbReference type="InterPro" id="IPR002549">
    <property type="entry name" value="AI-2E-like"/>
</dbReference>
<dbReference type="Proteomes" id="UP000191987">
    <property type="component" value="Unassembled WGS sequence"/>
</dbReference>
<keyword evidence="3 6" id="KW-0812">Transmembrane</keyword>
<name>A0A1S7PZ48_9HYPH</name>
<evidence type="ECO:0000256" key="5">
    <source>
        <dbReference type="ARBA" id="ARBA00023136"/>
    </source>
</evidence>
<dbReference type="PANTHER" id="PTHR21716:SF16">
    <property type="entry name" value="BLL1467 PROTEIN"/>
    <property type="match status" value="1"/>
</dbReference>
<keyword evidence="5 6" id="KW-0472">Membrane</keyword>
<evidence type="ECO:0000256" key="4">
    <source>
        <dbReference type="ARBA" id="ARBA00022989"/>
    </source>
</evidence>
<evidence type="ECO:0000256" key="3">
    <source>
        <dbReference type="ARBA" id="ARBA00022692"/>
    </source>
</evidence>